<dbReference type="AlphaFoldDB" id="M4ND46"/>
<dbReference type="Pfam" id="PF01638">
    <property type="entry name" value="HxlR"/>
    <property type="match status" value="1"/>
</dbReference>
<keyword evidence="2" id="KW-0238">DNA-binding</keyword>
<dbReference type="OrthoDB" id="9807069at2"/>
<dbReference type="PANTHER" id="PTHR33204:SF37">
    <property type="entry name" value="HTH-TYPE TRANSCRIPTIONAL REGULATOR YODB"/>
    <property type="match status" value="1"/>
</dbReference>
<dbReference type="InterPro" id="IPR002577">
    <property type="entry name" value="HTH_HxlR"/>
</dbReference>
<feature type="domain" description="HTH hxlR-type" evidence="5">
    <location>
        <begin position="16"/>
        <end position="114"/>
    </location>
</feature>
<evidence type="ECO:0000256" key="2">
    <source>
        <dbReference type="ARBA" id="ARBA00023125"/>
    </source>
</evidence>
<sequence precursor="true">MGLPVRKSKVAAPPACPLTESLALLRGAWAPNVVWYLSAEPRRFGELRHDIPRISARVLSARLRELESRGLVTRRVLDTSPPSAEYALTPLGRELLPAIRALASVGQKLIAEWEAGASKRAPTAARGTVPGGRRQARAPSA</sequence>
<dbReference type="PANTHER" id="PTHR33204">
    <property type="entry name" value="TRANSCRIPTIONAL REGULATOR, MARR FAMILY"/>
    <property type="match status" value="1"/>
</dbReference>
<accession>M4ND46</accession>
<dbReference type="HOGENOM" id="CLU_111585_5_0_6"/>
<dbReference type="InterPro" id="IPR036388">
    <property type="entry name" value="WH-like_DNA-bd_sf"/>
</dbReference>
<protein>
    <submittedName>
        <fullName evidence="6">Putative transcriptional regulator</fullName>
    </submittedName>
</protein>
<dbReference type="KEGG" id="rhd:R2APBS1_1505"/>
<gene>
    <name evidence="6" type="ORF">R2APBS1_1505</name>
</gene>
<evidence type="ECO:0000259" key="5">
    <source>
        <dbReference type="PROSITE" id="PS51118"/>
    </source>
</evidence>
<dbReference type="InterPro" id="IPR036390">
    <property type="entry name" value="WH_DNA-bd_sf"/>
</dbReference>
<evidence type="ECO:0000313" key="7">
    <source>
        <dbReference type="Proteomes" id="UP000011859"/>
    </source>
</evidence>
<keyword evidence="3" id="KW-0804">Transcription</keyword>
<evidence type="ECO:0000313" key="6">
    <source>
        <dbReference type="EMBL" id="AGG88650.1"/>
    </source>
</evidence>
<proteinExistence type="predicted"/>
<evidence type="ECO:0000256" key="1">
    <source>
        <dbReference type="ARBA" id="ARBA00023015"/>
    </source>
</evidence>
<evidence type="ECO:0000256" key="4">
    <source>
        <dbReference type="SAM" id="MobiDB-lite"/>
    </source>
</evidence>
<feature type="region of interest" description="Disordered" evidence="4">
    <location>
        <begin position="118"/>
        <end position="141"/>
    </location>
</feature>
<keyword evidence="7" id="KW-1185">Reference proteome</keyword>
<dbReference type="Proteomes" id="UP000011859">
    <property type="component" value="Chromosome"/>
</dbReference>
<dbReference type="GeneID" id="72426491"/>
<dbReference type="PROSITE" id="PS51118">
    <property type="entry name" value="HTH_HXLR"/>
    <property type="match status" value="1"/>
</dbReference>
<dbReference type="RefSeq" id="WP_015447440.1">
    <property type="nucleotide sequence ID" value="NC_020541.1"/>
</dbReference>
<dbReference type="SUPFAM" id="SSF46785">
    <property type="entry name" value="Winged helix' DNA-binding domain"/>
    <property type="match status" value="1"/>
</dbReference>
<name>M4ND46_9GAMM</name>
<dbReference type="STRING" id="666685.R2APBS1_1505"/>
<organism evidence="6 7">
    <name type="scientific">Rhodanobacter denitrificans</name>
    <dbReference type="NCBI Taxonomy" id="666685"/>
    <lineage>
        <taxon>Bacteria</taxon>
        <taxon>Pseudomonadati</taxon>
        <taxon>Pseudomonadota</taxon>
        <taxon>Gammaproteobacteria</taxon>
        <taxon>Lysobacterales</taxon>
        <taxon>Rhodanobacteraceae</taxon>
        <taxon>Rhodanobacter</taxon>
    </lineage>
</organism>
<dbReference type="EMBL" id="CP003470">
    <property type="protein sequence ID" value="AGG88650.1"/>
    <property type="molecule type" value="Genomic_DNA"/>
</dbReference>
<dbReference type="eggNOG" id="COG1733">
    <property type="taxonomic scope" value="Bacteria"/>
</dbReference>
<reference evidence="6 7" key="1">
    <citation type="submission" date="2012-04" db="EMBL/GenBank/DDBJ databases">
        <title>Complete genome of Rhodanobacter sp. 2APBS1.</title>
        <authorList>
            <consortium name="US DOE Joint Genome Institute"/>
            <person name="Huntemann M."/>
            <person name="Wei C.-L."/>
            <person name="Han J."/>
            <person name="Detter J.C."/>
            <person name="Han C."/>
            <person name="Tapia R."/>
            <person name="Munk A.C.C."/>
            <person name="Chen A."/>
            <person name="Krypides N."/>
            <person name="Mavromatis K."/>
            <person name="Markowitz V."/>
            <person name="Szeto E."/>
            <person name="Ivanova N."/>
            <person name="Mikhailova N."/>
            <person name="Ovchinnikova G."/>
            <person name="Pagani I."/>
            <person name="Pati A."/>
            <person name="Goodwin L."/>
            <person name="Peters L."/>
            <person name="Pitluck S."/>
            <person name="Woyke T."/>
            <person name="Prakash O."/>
            <person name="Elkins J."/>
            <person name="Brown S."/>
            <person name="Palumbo A."/>
            <person name="Hemme C."/>
            <person name="Zhou J."/>
            <person name="Watson D."/>
            <person name="Jardine P."/>
            <person name="Kostka J."/>
            <person name="Green S."/>
        </authorList>
    </citation>
    <scope>NUCLEOTIDE SEQUENCE [LARGE SCALE GENOMIC DNA]</scope>
    <source>
        <strain evidence="6 7">2APBS1</strain>
    </source>
</reference>
<evidence type="ECO:0000256" key="3">
    <source>
        <dbReference type="ARBA" id="ARBA00023163"/>
    </source>
</evidence>
<keyword evidence="1" id="KW-0805">Transcription regulation</keyword>
<dbReference type="GO" id="GO:0003677">
    <property type="term" value="F:DNA binding"/>
    <property type="evidence" value="ECO:0007669"/>
    <property type="project" value="UniProtKB-KW"/>
</dbReference>
<dbReference type="Gene3D" id="1.10.10.10">
    <property type="entry name" value="Winged helix-like DNA-binding domain superfamily/Winged helix DNA-binding domain"/>
    <property type="match status" value="1"/>
</dbReference>